<evidence type="ECO:0000313" key="1">
    <source>
        <dbReference type="EMBL" id="MCI16848.1"/>
    </source>
</evidence>
<dbReference type="EMBL" id="LXQA010102724">
    <property type="protein sequence ID" value="MCI16848.1"/>
    <property type="molecule type" value="Genomic_DNA"/>
</dbReference>
<dbReference type="AlphaFoldDB" id="A0A392PXK8"/>
<comment type="caution">
    <text evidence="1">The sequence shown here is derived from an EMBL/GenBank/DDBJ whole genome shotgun (WGS) entry which is preliminary data.</text>
</comment>
<reference evidence="1 2" key="1">
    <citation type="journal article" date="2018" name="Front. Plant Sci.">
        <title>Red Clover (Trifolium pratense) and Zigzag Clover (T. medium) - A Picture of Genomic Similarities and Differences.</title>
        <authorList>
            <person name="Dluhosova J."/>
            <person name="Istvanek J."/>
            <person name="Nedelnik J."/>
            <person name="Repkova J."/>
        </authorList>
    </citation>
    <scope>NUCLEOTIDE SEQUENCE [LARGE SCALE GENOMIC DNA]</scope>
    <source>
        <strain evidence="2">cv. 10/8</strain>
        <tissue evidence="1">Leaf</tissue>
    </source>
</reference>
<dbReference type="Proteomes" id="UP000265520">
    <property type="component" value="Unassembled WGS sequence"/>
</dbReference>
<organism evidence="1 2">
    <name type="scientific">Trifolium medium</name>
    <dbReference type="NCBI Taxonomy" id="97028"/>
    <lineage>
        <taxon>Eukaryota</taxon>
        <taxon>Viridiplantae</taxon>
        <taxon>Streptophyta</taxon>
        <taxon>Embryophyta</taxon>
        <taxon>Tracheophyta</taxon>
        <taxon>Spermatophyta</taxon>
        <taxon>Magnoliopsida</taxon>
        <taxon>eudicotyledons</taxon>
        <taxon>Gunneridae</taxon>
        <taxon>Pentapetalae</taxon>
        <taxon>rosids</taxon>
        <taxon>fabids</taxon>
        <taxon>Fabales</taxon>
        <taxon>Fabaceae</taxon>
        <taxon>Papilionoideae</taxon>
        <taxon>50 kb inversion clade</taxon>
        <taxon>NPAAA clade</taxon>
        <taxon>Hologalegina</taxon>
        <taxon>IRL clade</taxon>
        <taxon>Trifolieae</taxon>
        <taxon>Trifolium</taxon>
    </lineage>
</organism>
<name>A0A392PXK8_9FABA</name>
<evidence type="ECO:0000313" key="2">
    <source>
        <dbReference type="Proteomes" id="UP000265520"/>
    </source>
</evidence>
<keyword evidence="2" id="KW-1185">Reference proteome</keyword>
<accession>A0A392PXK8</accession>
<feature type="non-terminal residue" evidence="1">
    <location>
        <position position="120"/>
    </location>
</feature>
<sequence length="120" mass="13802">GIENEGVSKTNIDQGDPFLVKRELEQLVSKNHLDNENLSLLTDFLVENPSVRLKDTSLRYRYKGCAYNLLAELLKFLETHSLLEVSGSCHSEFVELLQDARNFAFDKEWLDGVERRALFP</sequence>
<feature type="non-terminal residue" evidence="1">
    <location>
        <position position="1"/>
    </location>
</feature>
<protein>
    <submittedName>
        <fullName evidence="1">CC-NBS-LRR resistance protein</fullName>
    </submittedName>
</protein>
<proteinExistence type="predicted"/>